<dbReference type="SUPFAM" id="SSF118310">
    <property type="entry name" value="AN1-like Zinc finger"/>
    <property type="match status" value="1"/>
</dbReference>
<sequence length="173" mass="19330">MSVQVDNVLETLPSQLLSESKCSMNDCNQISTVWVECEDCKKLFCLKHRNQLDHNCINLKKDNKIQIKPQINVNTNTGTNKRKGPMSEKGKKTATIISAMKLKMKATGSSSIPQEERLYFNIVLPDGQKIPMFFSSKWAGGKVLDNILYHRKTLGSNSKGIGTKSLSFDCNCA</sequence>
<dbReference type="GO" id="GO:0008270">
    <property type="term" value="F:zinc ion binding"/>
    <property type="evidence" value="ECO:0007669"/>
    <property type="project" value="UniProtKB-KW"/>
</dbReference>
<dbReference type="Gene3D" id="4.10.1110.10">
    <property type="entry name" value="AN1-like Zinc finger"/>
    <property type="match status" value="1"/>
</dbReference>
<dbReference type="STRING" id="10228.B3RV86"/>
<keyword evidence="6" id="KW-1185">Reference proteome</keyword>
<dbReference type="AlphaFoldDB" id="B3RV86"/>
<dbReference type="OrthoDB" id="431929at2759"/>
<keyword evidence="1" id="KW-0479">Metal-binding</keyword>
<dbReference type="PANTHER" id="PTHR14677:SF20">
    <property type="entry name" value="ZINC FINGER AN1-TYPE CONTAINING 2A-RELATED"/>
    <property type="match status" value="1"/>
</dbReference>
<proteinExistence type="predicted"/>
<dbReference type="eggNOG" id="KOG3183">
    <property type="taxonomic scope" value="Eukaryota"/>
</dbReference>
<dbReference type="EMBL" id="DS985244">
    <property type="protein sequence ID" value="EDV25460.1"/>
    <property type="molecule type" value="Genomic_DNA"/>
</dbReference>
<dbReference type="Pfam" id="PF01428">
    <property type="entry name" value="zf-AN1"/>
    <property type="match status" value="1"/>
</dbReference>
<evidence type="ECO:0000256" key="1">
    <source>
        <dbReference type="ARBA" id="ARBA00022723"/>
    </source>
</evidence>
<accession>B3RV86</accession>
<dbReference type="Proteomes" id="UP000009022">
    <property type="component" value="Unassembled WGS sequence"/>
</dbReference>
<feature type="domain" description="AN1-type" evidence="4">
    <location>
        <begin position="22"/>
        <end position="61"/>
    </location>
</feature>
<keyword evidence="3" id="KW-0862">Zinc</keyword>
<name>B3RV86_TRIAD</name>
<evidence type="ECO:0000259" key="4">
    <source>
        <dbReference type="SMART" id="SM00154"/>
    </source>
</evidence>
<keyword evidence="2" id="KW-0863">Zinc-finger</keyword>
<dbReference type="OMA" id="SESKCSM"/>
<dbReference type="PANTHER" id="PTHR14677">
    <property type="entry name" value="ARSENITE INDUCUBLE RNA ASSOCIATED PROTEIN AIP-1-RELATED"/>
    <property type="match status" value="1"/>
</dbReference>
<dbReference type="GO" id="GO:0005737">
    <property type="term" value="C:cytoplasm"/>
    <property type="evidence" value="ECO:0000318"/>
    <property type="project" value="GO_Central"/>
</dbReference>
<evidence type="ECO:0000256" key="3">
    <source>
        <dbReference type="ARBA" id="ARBA00022833"/>
    </source>
</evidence>
<dbReference type="InParanoid" id="B3RV86"/>
<dbReference type="KEGG" id="tad:TRIADDRAFT_55564"/>
<dbReference type="CTD" id="6753195"/>
<dbReference type="SMART" id="SM00154">
    <property type="entry name" value="ZnF_AN1"/>
    <property type="match status" value="1"/>
</dbReference>
<dbReference type="InterPro" id="IPR000058">
    <property type="entry name" value="Znf_AN1"/>
</dbReference>
<dbReference type="InterPro" id="IPR035896">
    <property type="entry name" value="AN1-like_Znf"/>
</dbReference>
<protein>
    <recommendedName>
        <fullName evidence="4">AN1-type domain-containing protein</fullName>
    </recommendedName>
</protein>
<organism evidence="5 6">
    <name type="scientific">Trichoplax adhaerens</name>
    <name type="common">Trichoplax reptans</name>
    <dbReference type="NCBI Taxonomy" id="10228"/>
    <lineage>
        <taxon>Eukaryota</taxon>
        <taxon>Metazoa</taxon>
        <taxon>Placozoa</taxon>
        <taxon>Uniplacotomia</taxon>
        <taxon>Trichoplacea</taxon>
        <taxon>Trichoplacidae</taxon>
        <taxon>Trichoplax</taxon>
    </lineage>
</organism>
<dbReference type="RefSeq" id="XP_002111493.1">
    <property type="nucleotide sequence ID" value="XM_002111457.1"/>
</dbReference>
<evidence type="ECO:0000256" key="2">
    <source>
        <dbReference type="ARBA" id="ARBA00022771"/>
    </source>
</evidence>
<evidence type="ECO:0000313" key="6">
    <source>
        <dbReference type="Proteomes" id="UP000009022"/>
    </source>
</evidence>
<gene>
    <name evidence="5" type="ORF">TRIADDRAFT_55564</name>
</gene>
<dbReference type="GeneID" id="6753195"/>
<evidence type="ECO:0000313" key="5">
    <source>
        <dbReference type="EMBL" id="EDV25460.1"/>
    </source>
</evidence>
<dbReference type="HOGENOM" id="CLU_1549635_0_0_1"/>
<dbReference type="PhylomeDB" id="B3RV86"/>
<reference evidence="5 6" key="1">
    <citation type="journal article" date="2008" name="Nature">
        <title>The Trichoplax genome and the nature of placozoans.</title>
        <authorList>
            <person name="Srivastava M."/>
            <person name="Begovic E."/>
            <person name="Chapman J."/>
            <person name="Putnam N.H."/>
            <person name="Hellsten U."/>
            <person name="Kawashima T."/>
            <person name="Kuo A."/>
            <person name="Mitros T."/>
            <person name="Salamov A."/>
            <person name="Carpenter M.L."/>
            <person name="Signorovitch A.Y."/>
            <person name="Moreno M.A."/>
            <person name="Kamm K."/>
            <person name="Grimwood J."/>
            <person name="Schmutz J."/>
            <person name="Shapiro H."/>
            <person name="Grigoriev I.V."/>
            <person name="Buss L.W."/>
            <person name="Schierwater B."/>
            <person name="Dellaporta S.L."/>
            <person name="Rokhsar D.S."/>
        </authorList>
    </citation>
    <scope>NUCLEOTIDE SEQUENCE [LARGE SCALE GENOMIC DNA]</scope>
    <source>
        <strain evidence="5 6">Grell-BS-1999</strain>
    </source>
</reference>